<feature type="transmembrane region" description="Helical" evidence="1">
    <location>
        <begin position="20"/>
        <end position="42"/>
    </location>
</feature>
<proteinExistence type="predicted"/>
<dbReference type="GeneTree" id="ENSGT00990000203887"/>
<organism evidence="2 3">
    <name type="scientific">Xiphophorus couchianus</name>
    <name type="common">Monterrey platyfish</name>
    <dbReference type="NCBI Taxonomy" id="32473"/>
    <lineage>
        <taxon>Eukaryota</taxon>
        <taxon>Metazoa</taxon>
        <taxon>Chordata</taxon>
        <taxon>Craniata</taxon>
        <taxon>Vertebrata</taxon>
        <taxon>Euteleostomi</taxon>
        <taxon>Actinopterygii</taxon>
        <taxon>Neopterygii</taxon>
        <taxon>Teleostei</taxon>
        <taxon>Neoteleostei</taxon>
        <taxon>Acanthomorphata</taxon>
        <taxon>Ovalentaria</taxon>
        <taxon>Atherinomorphae</taxon>
        <taxon>Cyprinodontiformes</taxon>
        <taxon>Poeciliidae</taxon>
        <taxon>Poeciliinae</taxon>
        <taxon>Xiphophorus</taxon>
    </lineage>
</organism>
<name>A0A3B5LCA9_9TELE</name>
<keyword evidence="1" id="KW-1133">Transmembrane helix</keyword>
<dbReference type="AlphaFoldDB" id="A0A3B5LCA9"/>
<reference evidence="2" key="1">
    <citation type="submission" date="2025-08" db="UniProtKB">
        <authorList>
            <consortium name="Ensembl"/>
        </authorList>
    </citation>
    <scope>IDENTIFICATION</scope>
</reference>
<evidence type="ECO:0000313" key="3">
    <source>
        <dbReference type="Proteomes" id="UP000261380"/>
    </source>
</evidence>
<evidence type="ECO:0000256" key="1">
    <source>
        <dbReference type="SAM" id="Phobius"/>
    </source>
</evidence>
<reference evidence="2" key="2">
    <citation type="submission" date="2025-09" db="UniProtKB">
        <authorList>
            <consortium name="Ensembl"/>
        </authorList>
    </citation>
    <scope>IDENTIFICATION</scope>
</reference>
<protein>
    <submittedName>
        <fullName evidence="2">Uncharacterized protein</fullName>
    </submittedName>
</protein>
<accession>A0A3B5LCA9</accession>
<keyword evidence="3" id="KW-1185">Reference proteome</keyword>
<evidence type="ECO:0000313" key="2">
    <source>
        <dbReference type="Ensembl" id="ENSXCOP00000008477.1"/>
    </source>
</evidence>
<keyword evidence="1" id="KW-0472">Membrane</keyword>
<sequence>FQKVILEGIRVVSNLDSVPIAVVMLFSLIYGLNLANGADLRYTFELLPKIMMELVGGKLSNKALSLKNASMRHKFICYFLHIYLNCHYDIT</sequence>
<dbReference type="Ensembl" id="ENSXCOT00000008583.1">
    <property type="protein sequence ID" value="ENSXCOP00000008477.1"/>
    <property type="gene ID" value="ENSXCOG00000006498.1"/>
</dbReference>
<dbReference type="Proteomes" id="UP000261380">
    <property type="component" value="Unplaced"/>
</dbReference>
<keyword evidence="1" id="KW-0812">Transmembrane</keyword>